<dbReference type="EMBL" id="QCXQ01000001">
    <property type="protein sequence ID" value="PWG00858.1"/>
    <property type="molecule type" value="Genomic_DNA"/>
</dbReference>
<accession>A0A2V1N2N0</accession>
<organism evidence="2 3">
    <name type="scientific">Levilactobacillus bambusae</name>
    <dbReference type="NCBI Taxonomy" id="2024736"/>
    <lineage>
        <taxon>Bacteria</taxon>
        <taxon>Bacillati</taxon>
        <taxon>Bacillota</taxon>
        <taxon>Bacilli</taxon>
        <taxon>Lactobacillales</taxon>
        <taxon>Lactobacillaceae</taxon>
        <taxon>Levilactobacillus</taxon>
    </lineage>
</organism>
<dbReference type="OrthoDB" id="3174166at2"/>
<dbReference type="AlphaFoldDB" id="A0A2V1N2N0"/>
<name>A0A2V1N2N0_9LACO</name>
<gene>
    <name evidence="2" type="ORF">DCM90_01385</name>
</gene>
<comment type="caution">
    <text evidence="2">The sequence shown here is derived from an EMBL/GenBank/DDBJ whole genome shotgun (WGS) entry which is preliminary data.</text>
</comment>
<keyword evidence="1" id="KW-0472">Membrane</keyword>
<keyword evidence="3" id="KW-1185">Reference proteome</keyword>
<feature type="transmembrane region" description="Helical" evidence="1">
    <location>
        <begin position="54"/>
        <end position="71"/>
    </location>
</feature>
<feature type="transmembrane region" description="Helical" evidence="1">
    <location>
        <begin position="31"/>
        <end position="48"/>
    </location>
</feature>
<keyword evidence="1" id="KW-1133">Transmembrane helix</keyword>
<evidence type="ECO:0000313" key="2">
    <source>
        <dbReference type="EMBL" id="PWG00858.1"/>
    </source>
</evidence>
<evidence type="ECO:0000256" key="1">
    <source>
        <dbReference type="SAM" id="Phobius"/>
    </source>
</evidence>
<dbReference type="Proteomes" id="UP000245080">
    <property type="component" value="Unassembled WGS sequence"/>
</dbReference>
<sequence length="145" mass="17096">MGGNHVRTKTRADRIAQAQKWLIGRYGQNDSLYKVSMAVAFILIIVSWVSRLGWLNWGALILIGFAYWHLFSKKIYLQVRLNRGFERVWLPLTRPFSRLKRRVIQSRHYKFFHCPACHQRIRIPRGHGKIEITCPTCREQFAGKS</sequence>
<evidence type="ECO:0000313" key="3">
    <source>
        <dbReference type="Proteomes" id="UP000245080"/>
    </source>
</evidence>
<proteinExistence type="predicted"/>
<keyword evidence="1" id="KW-0812">Transmembrane</keyword>
<protein>
    <submittedName>
        <fullName evidence="2">Zn-Finger Containing protein</fullName>
    </submittedName>
</protein>
<reference evidence="2 3" key="1">
    <citation type="journal article" date="2018" name="Int. J. Syst. Evol. Microbiol.">
        <title>Lactobacillus bambusae sp. nov., isolated from a traditional fermented Ma-bamboo shoots of Taiwan.</title>
        <authorList>
            <person name="Wang L.-T."/>
        </authorList>
    </citation>
    <scope>NUCLEOTIDE SEQUENCE [LARGE SCALE GENOMIC DNA]</scope>
    <source>
        <strain evidence="2 3">BS-W1</strain>
    </source>
</reference>